<reference evidence="2 3" key="1">
    <citation type="journal article" date="2015" name="Fungal Genet. Biol.">
        <title>Evolution of novel wood decay mechanisms in Agaricales revealed by the genome sequences of Fistulina hepatica and Cylindrobasidium torrendii.</title>
        <authorList>
            <person name="Floudas D."/>
            <person name="Held B.W."/>
            <person name="Riley R."/>
            <person name="Nagy L.G."/>
            <person name="Koehler G."/>
            <person name="Ransdell A.S."/>
            <person name="Younus H."/>
            <person name="Chow J."/>
            <person name="Chiniquy J."/>
            <person name="Lipzen A."/>
            <person name="Tritt A."/>
            <person name="Sun H."/>
            <person name="Haridas S."/>
            <person name="LaButti K."/>
            <person name="Ohm R.A."/>
            <person name="Kues U."/>
            <person name="Blanchette R.A."/>
            <person name="Grigoriev I.V."/>
            <person name="Minto R.E."/>
            <person name="Hibbett D.S."/>
        </authorList>
    </citation>
    <scope>NUCLEOTIDE SEQUENCE [LARGE SCALE GENOMIC DNA]</scope>
    <source>
        <strain evidence="2 3">ATCC 64428</strain>
    </source>
</reference>
<dbReference type="EMBL" id="KN882065">
    <property type="protein sequence ID" value="KIY44760.1"/>
    <property type="molecule type" value="Genomic_DNA"/>
</dbReference>
<evidence type="ECO:0000313" key="2">
    <source>
        <dbReference type="EMBL" id="KIY44760.1"/>
    </source>
</evidence>
<dbReference type="Proteomes" id="UP000054144">
    <property type="component" value="Unassembled WGS sequence"/>
</dbReference>
<accession>A0A0D7A1Y2</accession>
<sequence length="124" mass="13889">MSWKSLGRSKKSTSSLVAGDSSPLRSPHRRLEIQMACLTFVLVCWPSVFFGRRVSRYPLVPPFRLPCRPHSIPSSQGGCICLPSSVTQSRLAKLASRYWATTTVVNAYASDAVERNMWSYTISY</sequence>
<evidence type="ECO:0000313" key="3">
    <source>
        <dbReference type="Proteomes" id="UP000054144"/>
    </source>
</evidence>
<gene>
    <name evidence="2" type="ORF">FISHEDRAFT_77170</name>
</gene>
<dbReference type="AlphaFoldDB" id="A0A0D7A1Y2"/>
<name>A0A0D7A1Y2_9AGAR</name>
<keyword evidence="3" id="KW-1185">Reference proteome</keyword>
<feature type="region of interest" description="Disordered" evidence="1">
    <location>
        <begin position="1"/>
        <end position="25"/>
    </location>
</feature>
<proteinExistence type="predicted"/>
<evidence type="ECO:0000256" key="1">
    <source>
        <dbReference type="SAM" id="MobiDB-lite"/>
    </source>
</evidence>
<protein>
    <submittedName>
        <fullName evidence="2">Uncharacterized protein</fullName>
    </submittedName>
</protein>
<organism evidence="2 3">
    <name type="scientific">Fistulina hepatica ATCC 64428</name>
    <dbReference type="NCBI Taxonomy" id="1128425"/>
    <lineage>
        <taxon>Eukaryota</taxon>
        <taxon>Fungi</taxon>
        <taxon>Dikarya</taxon>
        <taxon>Basidiomycota</taxon>
        <taxon>Agaricomycotina</taxon>
        <taxon>Agaricomycetes</taxon>
        <taxon>Agaricomycetidae</taxon>
        <taxon>Agaricales</taxon>
        <taxon>Fistulinaceae</taxon>
        <taxon>Fistulina</taxon>
    </lineage>
</organism>